<evidence type="ECO:0000313" key="5">
    <source>
        <dbReference type="EMBL" id="TXK70496.1"/>
    </source>
</evidence>
<dbReference type="SMART" id="SM00248">
    <property type="entry name" value="ANK"/>
    <property type="match status" value="3"/>
</dbReference>
<evidence type="ECO:0000256" key="1">
    <source>
        <dbReference type="ARBA" id="ARBA00022737"/>
    </source>
</evidence>
<dbReference type="EMBL" id="VRMB01000009">
    <property type="protein sequence ID" value="TXK70496.1"/>
    <property type="molecule type" value="Genomic_DNA"/>
</dbReference>
<organism evidence="4 6">
    <name type="scientific">Campylobacter volucris</name>
    <dbReference type="NCBI Taxonomy" id="1031542"/>
    <lineage>
        <taxon>Bacteria</taxon>
        <taxon>Pseudomonadati</taxon>
        <taxon>Campylobacterota</taxon>
        <taxon>Epsilonproteobacteria</taxon>
        <taxon>Campylobacterales</taxon>
        <taxon>Campylobacteraceae</taxon>
        <taxon>Campylobacter</taxon>
    </lineage>
</organism>
<dbReference type="PANTHER" id="PTHR24126:SF14">
    <property type="entry name" value="ANK_REP_REGION DOMAIN-CONTAINING PROTEIN"/>
    <property type="match status" value="1"/>
</dbReference>
<dbReference type="Proteomes" id="UP000293421">
    <property type="component" value="Chromosome"/>
</dbReference>
<dbReference type="PROSITE" id="PS50088">
    <property type="entry name" value="ANK_REPEAT"/>
    <property type="match status" value="1"/>
</dbReference>
<dbReference type="PANTHER" id="PTHR24126">
    <property type="entry name" value="ANKYRIN REPEAT, PH AND SEC7 DOMAIN CONTAINING PROTEIN SECG-RELATED"/>
    <property type="match status" value="1"/>
</dbReference>
<feature type="repeat" description="ANK" evidence="3">
    <location>
        <begin position="169"/>
        <end position="201"/>
    </location>
</feature>
<keyword evidence="2 3" id="KW-0040">ANK repeat</keyword>
<evidence type="ECO:0000313" key="4">
    <source>
        <dbReference type="EMBL" id="QBL13459.1"/>
    </source>
</evidence>
<accession>A0AAE5YJ03</accession>
<name>A0AAE5YJ03_9BACT</name>
<protein>
    <submittedName>
        <fullName evidence="4">BspA family leucine-rich repeat surface protein</fullName>
    </submittedName>
</protein>
<dbReference type="Proteomes" id="UP000321325">
    <property type="component" value="Unassembled WGS sequence"/>
</dbReference>
<keyword evidence="7" id="KW-1185">Reference proteome</keyword>
<dbReference type="AlphaFoldDB" id="A0AAE5YJ03"/>
<dbReference type="InterPro" id="IPR005046">
    <property type="entry name" value="DUF285"/>
</dbReference>
<evidence type="ECO:0000256" key="2">
    <source>
        <dbReference type="ARBA" id="ARBA00023043"/>
    </source>
</evidence>
<reference evidence="4 6" key="1">
    <citation type="submission" date="2019-02" db="EMBL/GenBank/DDBJ databases">
        <title>Use of ANI for Rapid Identification of Enteric Bacteria.</title>
        <authorList>
            <person name="Pruckler J."/>
            <person name="Lane C."/>
            <person name="Aubert R."/>
        </authorList>
    </citation>
    <scope>NUCLEOTIDE SEQUENCE [LARGE SCALE GENOMIC DNA]</scope>
    <source>
        <strain evidence="4 6">2014D-0083</strain>
    </source>
</reference>
<dbReference type="Pfam" id="PF12796">
    <property type="entry name" value="Ank_2"/>
    <property type="match status" value="1"/>
</dbReference>
<dbReference type="SUPFAM" id="SSF48403">
    <property type="entry name" value="Ankyrin repeat"/>
    <property type="match status" value="1"/>
</dbReference>
<keyword evidence="1" id="KW-0677">Repeat</keyword>
<gene>
    <name evidence="4" type="ORF">A9460_03595</name>
    <name evidence="5" type="ORF">FVD15_03285</name>
</gene>
<evidence type="ECO:0000313" key="7">
    <source>
        <dbReference type="Proteomes" id="UP000321325"/>
    </source>
</evidence>
<evidence type="ECO:0000313" key="6">
    <source>
        <dbReference type="Proteomes" id="UP000293421"/>
    </source>
</evidence>
<dbReference type="PROSITE" id="PS50297">
    <property type="entry name" value="ANK_REP_REGION"/>
    <property type="match status" value="1"/>
</dbReference>
<proteinExistence type="predicted"/>
<sequence>MKKLEDIKAMSYQEKDELEDLVLEIIDNNDLVKLKDILKDYPVKISCYELNIKDEDGDFPLFDPFNLIIRAAHACEDNNNDFSILDYLFDEYGLSLKDPKYNFAFHDMKYIKEANEKYILMKEVEDDPCIYQNALIYDYILNADNPNSQIIQYLVNRGAKFEVHDKGYSGRTPMHFWARQNNYELLELAIKGGANVDMQTFSKLRKCNNETLLFEAVEEAETYKVTKLLIKLGANVNFATPDTPLDIAKGSRNKKLLKDAGAMTSEQIIKNFNLPAYDSSHCEIDGKTDFDLLGKYHDEYSKLLNDAIKKSKENGEKKDVNKVSTQETTIILGKTPKELIDAVQNFKVLKALNLLQNGAIKSIDKDILKICDDAINELIDKVVVDSNKGKNIGDGIYIEFSEFICIDYNNDGYKDYSKSVRKELKKSSLYELRKILEDIIKGKSIESTLRDCAFYDKKGKFKPKHPNLCYIPFNLFELKILVEMEFISLGQIDLSYIKDLNQLFASYSMEIIHLHTNRKDFSGIESWDVSQIKYMNGLFKGLKDFNANLSKWKVTNVKDFEEMFCDCESFKSDLSKWKPKKAENINSMFHGAKSFDCDLSEWNLPSELVEQSNNIFSDCSLQNNPPSWYKAVFDMDNPSYELLCKLVKARDYKQAKIILEKIIPLQNEQYRHITQLCFYVPKGTTSNAMPDEDFFSTLVKNAKSQGFHIPISDEVMHTCLRFDKLEYAKFLRTLGYKVVITKENKFGLSVALKHKLSTENKNILEFILDNLDSKIDTTFFENIRLNQTPNIRFCDADDETLDFFFQELIKRYPKEMLDEKLLVMFVHSDLIYLLFKHGLKIDLKNIPYDLNIVGRYYLAPIQKMLAYEVKGRVSRFLQLLRHNLLRADSIIEYHTGVKAPALLIFLDNFKDRLDLDGKEYPIKDILIEFASHNVDIQKLGTFYDKDFYEILKSSEYKQEILKIFKK</sequence>
<dbReference type="Gene3D" id="1.25.40.20">
    <property type="entry name" value="Ankyrin repeat-containing domain"/>
    <property type="match status" value="1"/>
</dbReference>
<evidence type="ECO:0000256" key="3">
    <source>
        <dbReference type="PROSITE-ProRule" id="PRU00023"/>
    </source>
</evidence>
<dbReference type="EMBL" id="CP037746">
    <property type="protein sequence ID" value="QBL13459.1"/>
    <property type="molecule type" value="Genomic_DNA"/>
</dbReference>
<dbReference type="InterPro" id="IPR002110">
    <property type="entry name" value="Ankyrin_rpt"/>
</dbReference>
<dbReference type="Pfam" id="PF03382">
    <property type="entry name" value="DUF285"/>
    <property type="match status" value="1"/>
</dbReference>
<reference evidence="5 7" key="2">
    <citation type="submission" date="2019-08" db="EMBL/GenBank/DDBJ databases">
        <title>Rapid identification of Enteric Bacteria from Whole Genome Sequences (WGS) using Average Nucleotide Identity (ANI).</title>
        <authorList>
            <person name="Lane C."/>
        </authorList>
    </citation>
    <scope>NUCLEOTIDE SEQUENCE [LARGE SCALE GENOMIC DNA]</scope>
    <source>
        <strain evidence="5 7">2010D-8464</strain>
    </source>
</reference>
<dbReference type="InterPro" id="IPR036770">
    <property type="entry name" value="Ankyrin_rpt-contain_sf"/>
</dbReference>